<dbReference type="OMA" id="YAMRVES"/>
<dbReference type="PANTHER" id="PTHR22907:SF59">
    <property type="entry name" value="CUTICLIN-LIKE PROTEIN 19"/>
    <property type="match status" value="1"/>
</dbReference>
<organism evidence="3 4">
    <name type="scientific">Meloidogyne hapla</name>
    <name type="common">Root-knot nematode worm</name>
    <dbReference type="NCBI Taxonomy" id="6305"/>
    <lineage>
        <taxon>Eukaryota</taxon>
        <taxon>Metazoa</taxon>
        <taxon>Ecdysozoa</taxon>
        <taxon>Nematoda</taxon>
        <taxon>Chromadorea</taxon>
        <taxon>Rhabditida</taxon>
        <taxon>Tylenchina</taxon>
        <taxon>Tylenchomorpha</taxon>
        <taxon>Tylenchoidea</taxon>
        <taxon>Meloidogynidae</taxon>
        <taxon>Meloidogyninae</taxon>
        <taxon>Meloidogyne</taxon>
    </lineage>
</organism>
<keyword evidence="1 2" id="KW-0732">Signal</keyword>
<proteinExistence type="predicted"/>
<evidence type="ECO:0000313" key="4">
    <source>
        <dbReference type="WBParaSite" id="MhA1_Contig707.frz3.gene6"/>
    </source>
</evidence>
<feature type="signal peptide" evidence="2">
    <location>
        <begin position="1"/>
        <end position="22"/>
    </location>
</feature>
<feature type="chain" id="PRO_5009316211" evidence="2">
    <location>
        <begin position="23"/>
        <end position="186"/>
    </location>
</feature>
<dbReference type="Proteomes" id="UP000095281">
    <property type="component" value="Unplaced"/>
</dbReference>
<protein>
    <submittedName>
        <fullName evidence="4">ZP domain-containing protein</fullName>
    </submittedName>
</protein>
<dbReference type="WBParaSite" id="MhA1_Contig707.frz3.gene6">
    <property type="protein sequence ID" value="MhA1_Contig707.frz3.gene6"/>
    <property type="gene ID" value="MhA1_Contig707.frz3.gene6"/>
</dbReference>
<reference evidence="4" key="1">
    <citation type="submission" date="2016-11" db="UniProtKB">
        <authorList>
            <consortium name="WormBaseParasite"/>
        </authorList>
    </citation>
    <scope>IDENTIFICATION</scope>
</reference>
<dbReference type="AlphaFoldDB" id="A0A1I8BVS8"/>
<sequence>MFLTFFNLLILIYLSPTKFTQSFQSSSHFSNIVIEKVRIIVDPIKVVIENENISESLNKYIKPICVLALHRGDCKGPKIKQSDKISWQEQICFLWKCIRADKLIMRIFDCWAGSIRSPINLIDNNGYTREHSLISTPKYNHFNHSAYSFGRLTVRLQDLDYIRLSCAIKFCSFCNINCRINNVKLN</sequence>
<accession>A0A1I8BVS8</accession>
<evidence type="ECO:0000256" key="1">
    <source>
        <dbReference type="ARBA" id="ARBA00022729"/>
    </source>
</evidence>
<dbReference type="InterPro" id="IPR051962">
    <property type="entry name" value="Cuticlin"/>
</dbReference>
<evidence type="ECO:0000256" key="2">
    <source>
        <dbReference type="SAM" id="SignalP"/>
    </source>
</evidence>
<name>A0A1I8BVS8_MELHA</name>
<dbReference type="PANTHER" id="PTHR22907">
    <property type="entry name" value="GH04558P"/>
    <property type="match status" value="1"/>
</dbReference>
<keyword evidence="3" id="KW-1185">Reference proteome</keyword>
<evidence type="ECO:0000313" key="3">
    <source>
        <dbReference type="Proteomes" id="UP000095281"/>
    </source>
</evidence>